<sequence length="363" mass="36972">MSTPTFFAGEATLVNSTTEGFQELHHLFATPDGGYEVAWSTTSGTPGNLSTQWFAQRYDGAGVKVGGESAIAGPPDAPALSAGQDEVFLSDGSSVRLNGESFGAFTAQLYDSSGQPVGEPLLMKGAARGWTYAGTLLPDGNVALVFQPVNGTGPGEIFTALLDKTSPPAGAVFGASGDDQLGGTGSLDTAVIAAPLSSVHAHSFADGSFTLASGAGTDTLTGIERVQLSDALFALDTRGPDGHAWQAAALLHAGLGALPGIHELSMWTSQADLTSGMGALAQKMIDFYAPGVSTAALVTQVYGQLVHTAPGAETVQTYVDQVGAGRTFETQGDLLAFAANLSLNTDAMVGFTGSVQALDPAFF</sequence>
<keyword evidence="2" id="KW-1185">Reference proteome</keyword>
<dbReference type="RefSeq" id="WP_196988269.1">
    <property type="nucleotide sequence ID" value="NZ_JADWYS010000001.1"/>
</dbReference>
<reference evidence="1" key="1">
    <citation type="submission" date="2020-11" db="EMBL/GenBank/DDBJ databases">
        <title>Bacterial whole genome sequence for Caenimonas sp. DR4.4.</title>
        <authorList>
            <person name="Le V."/>
            <person name="Ko S.-R."/>
            <person name="Ahn C.-Y."/>
            <person name="Oh H.-M."/>
        </authorList>
    </citation>
    <scope>NUCLEOTIDE SEQUENCE</scope>
    <source>
        <strain evidence="1">DR4.4</strain>
    </source>
</reference>
<dbReference type="EMBL" id="JADWYS010000001">
    <property type="protein sequence ID" value="MBG9390534.1"/>
    <property type="molecule type" value="Genomic_DNA"/>
</dbReference>
<accession>A0A931H891</accession>
<proteinExistence type="predicted"/>
<evidence type="ECO:0000313" key="1">
    <source>
        <dbReference type="EMBL" id="MBG9390534.1"/>
    </source>
</evidence>
<gene>
    <name evidence="1" type="ORF">I5803_21060</name>
</gene>
<dbReference type="Proteomes" id="UP000651050">
    <property type="component" value="Unassembled WGS sequence"/>
</dbReference>
<name>A0A931H891_9BURK</name>
<protein>
    <recommendedName>
        <fullName evidence="3">DUF4214 domain-containing protein</fullName>
    </recommendedName>
</protein>
<evidence type="ECO:0000313" key="2">
    <source>
        <dbReference type="Proteomes" id="UP000651050"/>
    </source>
</evidence>
<comment type="caution">
    <text evidence="1">The sequence shown here is derived from an EMBL/GenBank/DDBJ whole genome shotgun (WGS) entry which is preliminary data.</text>
</comment>
<dbReference type="AlphaFoldDB" id="A0A931H891"/>
<organism evidence="1 2">
    <name type="scientific">Caenimonas aquaedulcis</name>
    <dbReference type="NCBI Taxonomy" id="2793270"/>
    <lineage>
        <taxon>Bacteria</taxon>
        <taxon>Pseudomonadati</taxon>
        <taxon>Pseudomonadota</taxon>
        <taxon>Betaproteobacteria</taxon>
        <taxon>Burkholderiales</taxon>
        <taxon>Comamonadaceae</taxon>
        <taxon>Caenimonas</taxon>
    </lineage>
</organism>
<evidence type="ECO:0008006" key="3">
    <source>
        <dbReference type="Google" id="ProtNLM"/>
    </source>
</evidence>